<evidence type="ECO:0000313" key="1">
    <source>
        <dbReference type="EMBL" id="CAG7828516.1"/>
    </source>
</evidence>
<protein>
    <submittedName>
        <fullName evidence="1">Uncharacterized protein</fullName>
    </submittedName>
</protein>
<evidence type="ECO:0000313" key="2">
    <source>
        <dbReference type="Proteomes" id="UP000708208"/>
    </source>
</evidence>
<name>A0A8J2LA04_9HEXA</name>
<proteinExistence type="predicted"/>
<gene>
    <name evidence="1" type="ORF">AFUS01_LOCUS38440</name>
</gene>
<dbReference type="Proteomes" id="UP000708208">
    <property type="component" value="Unassembled WGS sequence"/>
</dbReference>
<sequence>MEDVKEKNLYRDFVYQFSHNKFPEFIGKPKIFLVRACQHYGNVELRDIVHNGDYESQMYTDSSVSSKLERVSIPDVLAIKEVFPKSAKQGRSFIAMFYYVHQNVTSKCEKYNEEESVTSFKRAFRNTYLNIN</sequence>
<reference evidence="1" key="1">
    <citation type="submission" date="2021-06" db="EMBL/GenBank/DDBJ databases">
        <authorList>
            <person name="Hodson N. C."/>
            <person name="Mongue J. A."/>
            <person name="Jaron S. K."/>
        </authorList>
    </citation>
    <scope>NUCLEOTIDE SEQUENCE</scope>
</reference>
<keyword evidence="2" id="KW-1185">Reference proteome</keyword>
<dbReference type="AlphaFoldDB" id="A0A8J2LA04"/>
<comment type="caution">
    <text evidence="1">The sequence shown here is derived from an EMBL/GenBank/DDBJ whole genome shotgun (WGS) entry which is preliminary data.</text>
</comment>
<dbReference type="EMBL" id="CAJVCH010547836">
    <property type="protein sequence ID" value="CAG7828516.1"/>
    <property type="molecule type" value="Genomic_DNA"/>
</dbReference>
<organism evidence="1 2">
    <name type="scientific">Allacma fusca</name>
    <dbReference type="NCBI Taxonomy" id="39272"/>
    <lineage>
        <taxon>Eukaryota</taxon>
        <taxon>Metazoa</taxon>
        <taxon>Ecdysozoa</taxon>
        <taxon>Arthropoda</taxon>
        <taxon>Hexapoda</taxon>
        <taxon>Collembola</taxon>
        <taxon>Symphypleona</taxon>
        <taxon>Sminthuridae</taxon>
        <taxon>Allacma</taxon>
    </lineage>
</organism>
<accession>A0A8J2LA04</accession>